<dbReference type="PANTHER" id="PTHR43244:SF1">
    <property type="entry name" value="5,10-METHYLENETETRAHYDROMETHANOPTERIN REDUCTASE"/>
    <property type="match status" value="1"/>
</dbReference>
<name>A0A511AC09_9MICO</name>
<dbReference type="AlphaFoldDB" id="A0A511AC09"/>
<protein>
    <submittedName>
        <fullName evidence="3">LLM class F420-dependent oxidoreductase</fullName>
    </submittedName>
</protein>
<dbReference type="InterPro" id="IPR019945">
    <property type="entry name" value="F420_G6P_DH-rel"/>
</dbReference>
<dbReference type="PANTHER" id="PTHR43244">
    <property type="match status" value="1"/>
</dbReference>
<dbReference type="InterPro" id="IPR036661">
    <property type="entry name" value="Luciferase-like_sf"/>
</dbReference>
<keyword evidence="1" id="KW-0560">Oxidoreductase</keyword>
<evidence type="ECO:0000313" key="4">
    <source>
        <dbReference type="Proteomes" id="UP000321225"/>
    </source>
</evidence>
<dbReference type="NCBIfam" id="TIGR03885">
    <property type="entry name" value="flavin_revert"/>
    <property type="match status" value="1"/>
</dbReference>
<dbReference type="Pfam" id="PF00296">
    <property type="entry name" value="Bac_luciferase"/>
    <property type="match status" value="1"/>
</dbReference>
<accession>A0A511AC09</accession>
<dbReference type="InterPro" id="IPR050564">
    <property type="entry name" value="F420-G6PD/mer"/>
</dbReference>
<comment type="caution">
    <text evidence="3">The sequence shown here is derived from an EMBL/GenBank/DDBJ whole genome shotgun (WGS) entry which is preliminary data.</text>
</comment>
<dbReference type="InterPro" id="IPR011251">
    <property type="entry name" value="Luciferase-like_dom"/>
</dbReference>
<proteinExistence type="predicted"/>
<reference evidence="3 4" key="1">
    <citation type="submission" date="2019-07" db="EMBL/GenBank/DDBJ databases">
        <title>Whole genome shotgun sequence of Microbacterium aerolatum NBRC 103071.</title>
        <authorList>
            <person name="Hosoyama A."/>
            <person name="Uohara A."/>
            <person name="Ohji S."/>
            <person name="Ichikawa N."/>
        </authorList>
    </citation>
    <scope>NUCLEOTIDE SEQUENCE [LARGE SCALE GENOMIC DNA]</scope>
    <source>
        <strain evidence="3 4">NBRC 103071</strain>
    </source>
</reference>
<organism evidence="3 4">
    <name type="scientific">Microbacterium aerolatum</name>
    <dbReference type="NCBI Taxonomy" id="153731"/>
    <lineage>
        <taxon>Bacteria</taxon>
        <taxon>Bacillati</taxon>
        <taxon>Actinomycetota</taxon>
        <taxon>Actinomycetes</taxon>
        <taxon>Micrococcales</taxon>
        <taxon>Microbacteriaceae</taxon>
        <taxon>Microbacterium</taxon>
    </lineage>
</organism>
<evidence type="ECO:0000313" key="3">
    <source>
        <dbReference type="EMBL" id="GEK84913.1"/>
    </source>
</evidence>
<evidence type="ECO:0000256" key="1">
    <source>
        <dbReference type="ARBA" id="ARBA00023002"/>
    </source>
</evidence>
<feature type="domain" description="Luciferase-like" evidence="2">
    <location>
        <begin position="10"/>
        <end position="292"/>
    </location>
</feature>
<dbReference type="Proteomes" id="UP000321225">
    <property type="component" value="Unassembled WGS sequence"/>
</dbReference>
<dbReference type="EMBL" id="BJUW01000001">
    <property type="protein sequence ID" value="GEK84913.1"/>
    <property type="molecule type" value="Genomic_DNA"/>
</dbReference>
<dbReference type="Gene3D" id="3.20.20.30">
    <property type="entry name" value="Luciferase-like domain"/>
    <property type="match status" value="1"/>
</dbReference>
<dbReference type="NCBIfam" id="TIGR03557">
    <property type="entry name" value="F420_G6P_family"/>
    <property type="match status" value="1"/>
</dbReference>
<dbReference type="InterPro" id="IPR023907">
    <property type="entry name" value="Non-F420_Flavin_OxRdtase"/>
</dbReference>
<dbReference type="GO" id="GO:0016705">
    <property type="term" value="F:oxidoreductase activity, acting on paired donors, with incorporation or reduction of molecular oxygen"/>
    <property type="evidence" value="ECO:0007669"/>
    <property type="project" value="InterPro"/>
</dbReference>
<sequence length="321" mass="34811">MVFIGFHASHEQIAPSVLLDAVIGAERAGFDGAMCSDHLAPWTRAQGHSGFALSWIAAALARTRFSIGMVNAPGQRYHPAIIAQAFSTLEEMFPGRFWAAMGSGEAINEHVTGDGWPAKHFRNERLRESVDVIRRLMNGEEVDQDGLVRVHRARVWTLPAKPPPLFATAVSAETAAWAAAWADGLATVAQEPEALRLVVDGYRAAGGTGPCILQVHISLAENDETAFSIAREQWVNGLLSPPVTWDLEQPEDFEAAVAGLDDENLRGAVLVDHDAASLAARIAELVEIGFDRVYLHHVGTDQSRFLDASATELIPALKERL</sequence>
<dbReference type="RefSeq" id="WP_147037588.1">
    <property type="nucleotide sequence ID" value="NZ_BJUW01000001.1"/>
</dbReference>
<dbReference type="SUPFAM" id="SSF51679">
    <property type="entry name" value="Bacterial luciferase-like"/>
    <property type="match status" value="1"/>
</dbReference>
<dbReference type="OrthoDB" id="180193at2"/>
<gene>
    <name evidence="3" type="ORF">MAE01_00890</name>
</gene>
<evidence type="ECO:0000259" key="2">
    <source>
        <dbReference type="Pfam" id="PF00296"/>
    </source>
</evidence>
<keyword evidence="4" id="KW-1185">Reference proteome</keyword>